<dbReference type="Gene3D" id="2.130.10.10">
    <property type="entry name" value="YVTN repeat-like/Quinoprotein amine dehydrogenase"/>
    <property type="match status" value="1"/>
</dbReference>
<dbReference type="OrthoDB" id="27563at2759"/>
<sequence>MEEFRTKTNAAVSILSTMLETKEWNGIETDIAMSDLAILVEEALEELAAHPDREHYDLRALYGKLKGSDRGCTSLLKMQVMAELFSGTFRTTVENLIRSAFWELYARNPMTPKETLYDAAVVLYGMVFSVSRLVECPEDWWYRTDDQYLPFLNSIATMASEESREVRALLSGTYALFGALVFDAARHNCSAGEAGNIVEGHVNILEAHFLCKSDVKDGSSVERNTCRSLRCATALRHFQLSPLSSGMEARFSAEFLSCFENYPHIKNDPIKKMLDKHMLRIFEIVKSALHSWATLDITVGAPLIKLAANMIKANHLFAKLFSDQPENWALLLSLSTETRVAVHAQHCLSDLISPRFWCTGDPVGAAVVLNDYLTCLENLNKVLLTETSICHLRAAGAVEIFDFVLSDRRAFDPFRTQGKEAAVERALASLSAIRLSVCKILTSMVQSLSFRQLLVQGSFFSSGKILSSLRRSDGLPYPEAASLLRNLYPMIPESSDILEAIAFVGTNSADVARYVLPPMAAIDQDLPGRLLNDTLCGLADDRAKRRRDMRFAFQRTRKVALFPVKPNTGEVISTTFVGEGHEKLMMRTGMGHLLCVDVRSQKTLYWVHDWIHNEEDHIRSLRWDPSKFIITSTDLVTDTDPQKSHLWSLGQNGMKCFPVAEYKNFQFMRPTTLHAGLAVGHAPIWRRKHGCYFTMDMETKKRVMALGPLNEEENHPNFPSCHPSSEMVVCMGTIWDYRSGGMVHQFERFRTKVKCMENVFHAYGSTVLIDDQVWDLRTYGLLQRIDQLKGAGLQFGATGEVAIAKKSIQGGFDDVVFYDPTDYATISQVPINGMISDITVDRMDYHLVVSRRNGFPLLMEIGTKMKHDDTDLDLHPDFTE</sequence>
<evidence type="ECO:0000313" key="4">
    <source>
        <dbReference type="Proteomes" id="UP000192578"/>
    </source>
</evidence>
<gene>
    <name evidence="3" type="ORF">BV898_14278</name>
</gene>
<dbReference type="GO" id="GO:0005634">
    <property type="term" value="C:nucleus"/>
    <property type="evidence" value="ECO:0007669"/>
    <property type="project" value="UniProtKB-SubCell"/>
</dbReference>
<dbReference type="InterPro" id="IPR015943">
    <property type="entry name" value="WD40/YVTN_repeat-like_dom_sf"/>
</dbReference>
<keyword evidence="4" id="KW-1185">Reference proteome</keyword>
<dbReference type="GO" id="GO:0080008">
    <property type="term" value="C:Cul4-RING E3 ubiquitin ligase complex"/>
    <property type="evidence" value="ECO:0007669"/>
    <property type="project" value="TreeGrafter"/>
</dbReference>
<comment type="caution">
    <text evidence="3">The sequence shown here is derived from an EMBL/GenBank/DDBJ whole genome shotgun (WGS) entry which is preliminary data.</text>
</comment>
<dbReference type="Proteomes" id="UP000192578">
    <property type="component" value="Unassembled WGS sequence"/>
</dbReference>
<dbReference type="EMBL" id="MTYJ01000172">
    <property type="protein sequence ID" value="OQV11401.1"/>
    <property type="molecule type" value="Genomic_DNA"/>
</dbReference>
<keyword evidence="2" id="KW-0539">Nucleus</keyword>
<name>A0A1W0W865_HYPEX</name>
<evidence type="ECO:0000313" key="3">
    <source>
        <dbReference type="EMBL" id="OQV11401.1"/>
    </source>
</evidence>
<dbReference type="InterPro" id="IPR033270">
    <property type="entry name" value="VPRBP/DCAF1"/>
</dbReference>
<dbReference type="PANTHER" id="PTHR13129:SF4">
    <property type="entry name" value="DDB1- AND CUL4-ASSOCIATED FACTOR 1"/>
    <property type="match status" value="1"/>
</dbReference>
<accession>A0A1W0W865</accession>
<organism evidence="3 4">
    <name type="scientific">Hypsibius exemplaris</name>
    <name type="common">Freshwater tardigrade</name>
    <dbReference type="NCBI Taxonomy" id="2072580"/>
    <lineage>
        <taxon>Eukaryota</taxon>
        <taxon>Metazoa</taxon>
        <taxon>Ecdysozoa</taxon>
        <taxon>Tardigrada</taxon>
        <taxon>Eutardigrada</taxon>
        <taxon>Parachela</taxon>
        <taxon>Hypsibioidea</taxon>
        <taxon>Hypsibiidae</taxon>
        <taxon>Hypsibius</taxon>
    </lineage>
</organism>
<reference evidence="4" key="1">
    <citation type="submission" date="2017-01" db="EMBL/GenBank/DDBJ databases">
        <title>Comparative genomics of anhydrobiosis in the tardigrade Hypsibius dujardini.</title>
        <authorList>
            <person name="Yoshida Y."/>
            <person name="Koutsovoulos G."/>
            <person name="Laetsch D."/>
            <person name="Stevens L."/>
            <person name="Kumar S."/>
            <person name="Horikawa D."/>
            <person name="Ishino K."/>
            <person name="Komine S."/>
            <person name="Tomita M."/>
            <person name="Blaxter M."/>
            <person name="Arakawa K."/>
        </authorList>
    </citation>
    <scope>NUCLEOTIDE SEQUENCE [LARGE SCALE GENOMIC DNA]</scope>
    <source>
        <strain evidence="4">Z151</strain>
    </source>
</reference>
<protein>
    <submittedName>
        <fullName evidence="3">Uncharacterized protein</fullName>
    </submittedName>
</protein>
<dbReference type="GO" id="GO:0016567">
    <property type="term" value="P:protein ubiquitination"/>
    <property type="evidence" value="ECO:0007669"/>
    <property type="project" value="InterPro"/>
</dbReference>
<dbReference type="AlphaFoldDB" id="A0A1W0W865"/>
<evidence type="ECO:0000256" key="2">
    <source>
        <dbReference type="ARBA" id="ARBA00023242"/>
    </source>
</evidence>
<comment type="subcellular location">
    <subcellularLocation>
        <location evidence="1">Nucleus</location>
    </subcellularLocation>
</comment>
<proteinExistence type="predicted"/>
<evidence type="ECO:0000256" key="1">
    <source>
        <dbReference type="ARBA" id="ARBA00004123"/>
    </source>
</evidence>
<dbReference type="PANTHER" id="PTHR13129">
    <property type="entry name" value="VPRBP PROTEIN-RELATED"/>
    <property type="match status" value="1"/>
</dbReference>